<protein>
    <submittedName>
        <fullName evidence="2">Uncharacterized protein</fullName>
    </submittedName>
</protein>
<evidence type="ECO:0000313" key="2">
    <source>
        <dbReference type="EMBL" id="SMG24411.1"/>
    </source>
</evidence>
<dbReference type="STRING" id="150121.SAMN06296010_1176"/>
<gene>
    <name evidence="2" type="ORF">SAMN06296010_1176</name>
</gene>
<keyword evidence="1" id="KW-1133">Transmembrane helix</keyword>
<proteinExistence type="predicted"/>
<organism evidence="2 3">
    <name type="scientific">Agreia pratensis</name>
    <dbReference type="NCBI Taxonomy" id="150121"/>
    <lineage>
        <taxon>Bacteria</taxon>
        <taxon>Bacillati</taxon>
        <taxon>Actinomycetota</taxon>
        <taxon>Actinomycetes</taxon>
        <taxon>Micrococcales</taxon>
        <taxon>Microbacteriaceae</taxon>
        <taxon>Agreia</taxon>
    </lineage>
</organism>
<keyword evidence="3" id="KW-1185">Reference proteome</keyword>
<dbReference type="RefSeq" id="WP_085483993.1">
    <property type="nucleotide sequence ID" value="NZ_FXAY01000002.1"/>
</dbReference>
<feature type="transmembrane region" description="Helical" evidence="1">
    <location>
        <begin position="6"/>
        <end position="24"/>
    </location>
</feature>
<keyword evidence="1" id="KW-0472">Membrane</keyword>
<reference evidence="3" key="1">
    <citation type="submission" date="2017-04" db="EMBL/GenBank/DDBJ databases">
        <authorList>
            <person name="Varghese N."/>
            <person name="Submissions S."/>
        </authorList>
    </citation>
    <scope>NUCLEOTIDE SEQUENCE [LARGE SCALE GENOMIC DNA]</scope>
    <source>
        <strain evidence="3">VKM Ac-2510</strain>
    </source>
</reference>
<evidence type="ECO:0000313" key="3">
    <source>
        <dbReference type="Proteomes" id="UP000193244"/>
    </source>
</evidence>
<dbReference type="OrthoDB" id="5121163at2"/>
<dbReference type="AlphaFoldDB" id="A0A1X7J9C6"/>
<evidence type="ECO:0000256" key="1">
    <source>
        <dbReference type="SAM" id="Phobius"/>
    </source>
</evidence>
<accession>A0A1X7J9C6</accession>
<dbReference type="EMBL" id="FXAY01000002">
    <property type="protein sequence ID" value="SMG24411.1"/>
    <property type="molecule type" value="Genomic_DNA"/>
</dbReference>
<sequence length="69" mass="7656">MEYIPWFAWIAIAGIICWGAISIAREIGGRRRLVRALDDQASSNRALLDTLGSINSRLDAIEKTLTDIP</sequence>
<keyword evidence="1" id="KW-0812">Transmembrane</keyword>
<dbReference type="Proteomes" id="UP000193244">
    <property type="component" value="Unassembled WGS sequence"/>
</dbReference>
<name>A0A1X7J9C6_9MICO</name>